<protein>
    <submittedName>
        <fullName evidence="1">Uncharacterized protein</fullName>
    </submittedName>
</protein>
<organism evidence="1 2">
    <name type="scientific">Steinernema carpocapsae</name>
    <name type="common">Entomopathogenic nematode</name>
    <dbReference type="NCBI Taxonomy" id="34508"/>
    <lineage>
        <taxon>Eukaryota</taxon>
        <taxon>Metazoa</taxon>
        <taxon>Ecdysozoa</taxon>
        <taxon>Nematoda</taxon>
        <taxon>Chromadorea</taxon>
        <taxon>Rhabditida</taxon>
        <taxon>Tylenchina</taxon>
        <taxon>Panagrolaimomorpha</taxon>
        <taxon>Strongyloidoidea</taxon>
        <taxon>Steinernematidae</taxon>
        <taxon>Steinernema</taxon>
    </lineage>
</organism>
<sequence>MFTEILPRVPRRSPVLTTSSGSGATFLLDPRLFLSSETFTNSTFPTPNSSFWSTVTGMGRCSHSGCQNLTCSLAITS</sequence>
<comment type="caution">
    <text evidence="1">The sequence shown here is derived from an EMBL/GenBank/DDBJ whole genome shotgun (WGS) entry which is preliminary data.</text>
</comment>
<reference evidence="1 2" key="1">
    <citation type="journal article" date="2015" name="Genome Biol.">
        <title>Comparative genomics of Steinernema reveals deeply conserved gene regulatory networks.</title>
        <authorList>
            <person name="Dillman A.R."/>
            <person name="Macchietto M."/>
            <person name="Porter C.F."/>
            <person name="Rogers A."/>
            <person name="Williams B."/>
            <person name="Antoshechkin I."/>
            <person name="Lee M.M."/>
            <person name="Goodwin Z."/>
            <person name="Lu X."/>
            <person name="Lewis E.E."/>
            <person name="Goodrich-Blair H."/>
            <person name="Stock S.P."/>
            <person name="Adams B.J."/>
            <person name="Sternberg P.W."/>
            <person name="Mortazavi A."/>
        </authorList>
    </citation>
    <scope>NUCLEOTIDE SEQUENCE [LARGE SCALE GENOMIC DNA]</scope>
    <source>
        <strain evidence="1 2">ALL</strain>
    </source>
</reference>
<gene>
    <name evidence="1" type="ORF">L596_023407</name>
</gene>
<keyword evidence="2" id="KW-1185">Reference proteome</keyword>
<reference evidence="1 2" key="2">
    <citation type="journal article" date="2019" name="G3 (Bethesda)">
        <title>Hybrid Assembly of the Genome of the Entomopathogenic Nematode Steinernema carpocapsae Identifies the X-Chromosome.</title>
        <authorList>
            <person name="Serra L."/>
            <person name="Macchietto M."/>
            <person name="Macias-Munoz A."/>
            <person name="McGill C.J."/>
            <person name="Rodriguez I.M."/>
            <person name="Rodriguez B."/>
            <person name="Murad R."/>
            <person name="Mortazavi A."/>
        </authorList>
    </citation>
    <scope>NUCLEOTIDE SEQUENCE [LARGE SCALE GENOMIC DNA]</scope>
    <source>
        <strain evidence="1 2">ALL</strain>
    </source>
</reference>
<proteinExistence type="predicted"/>
<evidence type="ECO:0000313" key="2">
    <source>
        <dbReference type="Proteomes" id="UP000298663"/>
    </source>
</evidence>
<evidence type="ECO:0000313" key="1">
    <source>
        <dbReference type="EMBL" id="TKR67222.1"/>
    </source>
</evidence>
<dbReference type="EMBL" id="AZBU02000008">
    <property type="protein sequence ID" value="TKR67222.1"/>
    <property type="molecule type" value="Genomic_DNA"/>
</dbReference>
<dbReference type="Proteomes" id="UP000298663">
    <property type="component" value="Unassembled WGS sequence"/>
</dbReference>
<name>A0A4U5MDS5_STECR</name>
<accession>A0A4U5MDS5</accession>
<dbReference type="AlphaFoldDB" id="A0A4U5MDS5"/>